<proteinExistence type="inferred from homology"/>
<evidence type="ECO:0000256" key="5">
    <source>
        <dbReference type="SAM" id="MobiDB-lite"/>
    </source>
</evidence>
<keyword evidence="3" id="KW-0288">FMN</keyword>
<comment type="caution">
    <text evidence="7">The sequence shown here is derived from an EMBL/GenBank/DDBJ whole genome shotgun (WGS) entry which is preliminary data.</text>
</comment>
<reference evidence="7 8" key="1">
    <citation type="submission" date="2019-12" db="EMBL/GenBank/DDBJ databases">
        <authorList>
            <person name="Floudas D."/>
            <person name="Bentzer J."/>
            <person name="Ahren D."/>
            <person name="Johansson T."/>
            <person name="Persson P."/>
            <person name="Tunlid A."/>
        </authorList>
    </citation>
    <scope>NUCLEOTIDE SEQUENCE [LARGE SCALE GENOMIC DNA]</scope>
    <source>
        <strain evidence="7 8">CBS 102.39</strain>
    </source>
</reference>
<evidence type="ECO:0000313" key="7">
    <source>
        <dbReference type="EMBL" id="KAF4616533.1"/>
    </source>
</evidence>
<feature type="domain" description="Flavin reductase like" evidence="6">
    <location>
        <begin position="69"/>
        <end position="228"/>
    </location>
</feature>
<gene>
    <name evidence="7" type="ORF">D9613_008712</name>
</gene>
<sequence>MSAPTELEPFQPSQGFKSTASPNPNWTYGEGIESTPEGRAWMEGEKEGWKVVDTSDPSQKRAVYNIMKSGIVPRPIAFVSSVSEDGIENLAPFSWFNQVSKDPPLISIACSHLEGGSAKDTARNIKSGTGFTVNVISESWIDQANVCSTPVPFELSEWPISGLTKAPSIKAKAPRVKESAFVLECDLFQAIDIRHPTTDEVVTTLILGHVNYIHMRNDVIEPVRGIVDIGKLKPIARVGGITYAKVSEGFSLPSKQWKDIEEGVREKLGDISSK</sequence>
<evidence type="ECO:0000259" key="6">
    <source>
        <dbReference type="SMART" id="SM00903"/>
    </source>
</evidence>
<dbReference type="InterPro" id="IPR012349">
    <property type="entry name" value="Split_barrel_FMN-bd"/>
</dbReference>
<evidence type="ECO:0000313" key="8">
    <source>
        <dbReference type="Proteomes" id="UP000521872"/>
    </source>
</evidence>
<protein>
    <recommendedName>
        <fullName evidence="6">Flavin reductase like domain-containing protein</fullName>
    </recommendedName>
</protein>
<keyword evidence="2" id="KW-0285">Flavoprotein</keyword>
<dbReference type="Gene3D" id="2.30.110.10">
    <property type="entry name" value="Electron Transport, Fmn-binding Protein, Chain A"/>
    <property type="match status" value="1"/>
</dbReference>
<dbReference type="SMART" id="SM00903">
    <property type="entry name" value="Flavin_Reduct"/>
    <property type="match status" value="1"/>
</dbReference>
<dbReference type="Proteomes" id="UP000521872">
    <property type="component" value="Unassembled WGS sequence"/>
</dbReference>
<dbReference type="PANTHER" id="PTHR33798:SF5">
    <property type="entry name" value="FLAVIN REDUCTASE LIKE DOMAIN-CONTAINING PROTEIN"/>
    <property type="match status" value="1"/>
</dbReference>
<evidence type="ECO:0000256" key="1">
    <source>
        <dbReference type="ARBA" id="ARBA00001917"/>
    </source>
</evidence>
<dbReference type="PANTHER" id="PTHR33798">
    <property type="entry name" value="FLAVOPROTEIN OXYGENASE"/>
    <property type="match status" value="1"/>
</dbReference>
<organism evidence="7 8">
    <name type="scientific">Agrocybe pediades</name>
    <dbReference type="NCBI Taxonomy" id="84607"/>
    <lineage>
        <taxon>Eukaryota</taxon>
        <taxon>Fungi</taxon>
        <taxon>Dikarya</taxon>
        <taxon>Basidiomycota</taxon>
        <taxon>Agaricomycotina</taxon>
        <taxon>Agaricomycetes</taxon>
        <taxon>Agaricomycetidae</taxon>
        <taxon>Agaricales</taxon>
        <taxon>Agaricineae</taxon>
        <taxon>Strophariaceae</taxon>
        <taxon>Agrocybe</taxon>
    </lineage>
</organism>
<feature type="region of interest" description="Disordered" evidence="5">
    <location>
        <begin position="1"/>
        <end position="26"/>
    </location>
</feature>
<accession>A0A8H4QTE4</accession>
<dbReference type="InterPro" id="IPR002563">
    <property type="entry name" value="Flavin_Rdtase-like_dom"/>
</dbReference>
<evidence type="ECO:0000256" key="2">
    <source>
        <dbReference type="ARBA" id="ARBA00022630"/>
    </source>
</evidence>
<dbReference type="AlphaFoldDB" id="A0A8H4QTE4"/>
<feature type="compositionally biased region" description="Polar residues" evidence="5">
    <location>
        <begin position="11"/>
        <end position="26"/>
    </location>
</feature>
<keyword evidence="8" id="KW-1185">Reference proteome</keyword>
<dbReference type="SUPFAM" id="SSF50475">
    <property type="entry name" value="FMN-binding split barrel"/>
    <property type="match status" value="1"/>
</dbReference>
<comment type="similarity">
    <text evidence="4">Belongs to the flavoredoxin family.</text>
</comment>
<dbReference type="GO" id="GO:0010181">
    <property type="term" value="F:FMN binding"/>
    <property type="evidence" value="ECO:0007669"/>
    <property type="project" value="InterPro"/>
</dbReference>
<evidence type="ECO:0000256" key="4">
    <source>
        <dbReference type="ARBA" id="ARBA00038054"/>
    </source>
</evidence>
<dbReference type="EMBL" id="JAACJL010000031">
    <property type="protein sequence ID" value="KAF4616533.1"/>
    <property type="molecule type" value="Genomic_DNA"/>
</dbReference>
<name>A0A8H4QTE4_9AGAR</name>
<dbReference type="Pfam" id="PF01613">
    <property type="entry name" value="Flavin_Reduct"/>
    <property type="match status" value="1"/>
</dbReference>
<comment type="cofactor">
    <cofactor evidence="1">
        <name>FMN</name>
        <dbReference type="ChEBI" id="CHEBI:58210"/>
    </cofactor>
</comment>
<evidence type="ECO:0000256" key="3">
    <source>
        <dbReference type="ARBA" id="ARBA00022643"/>
    </source>
</evidence>